<dbReference type="Pfam" id="PF01255">
    <property type="entry name" value="Prenyltransf"/>
    <property type="match status" value="1"/>
</dbReference>
<dbReference type="GO" id="GO:0005811">
    <property type="term" value="C:lipid droplet"/>
    <property type="evidence" value="ECO:0007669"/>
    <property type="project" value="TreeGrafter"/>
</dbReference>
<dbReference type="Gene3D" id="3.40.1180.10">
    <property type="entry name" value="Decaprenyl diphosphate synthase-like"/>
    <property type="match status" value="1"/>
</dbReference>
<protein>
    <recommendedName>
        <fullName evidence="4">Alkyl transferase</fullName>
        <ecNumber evidence="4">2.5.1.-</ecNumber>
    </recommendedName>
</protein>
<dbReference type="FunFam" id="3.40.1180.10:FF:000005">
    <property type="entry name" value="Alkyl transferase"/>
    <property type="match status" value="1"/>
</dbReference>
<organism evidence="5 6">
    <name type="scientific">Mixia osmundae (strain CBS 9802 / IAM 14324 / JCM 22182 / KY 12970)</name>
    <dbReference type="NCBI Taxonomy" id="764103"/>
    <lineage>
        <taxon>Eukaryota</taxon>
        <taxon>Fungi</taxon>
        <taxon>Dikarya</taxon>
        <taxon>Basidiomycota</taxon>
        <taxon>Pucciniomycotina</taxon>
        <taxon>Mixiomycetes</taxon>
        <taxon>Mixiales</taxon>
        <taxon>Mixiaceae</taxon>
        <taxon>Mixia</taxon>
    </lineage>
</organism>
<evidence type="ECO:0000256" key="4">
    <source>
        <dbReference type="RuleBase" id="RU363018"/>
    </source>
</evidence>
<evidence type="ECO:0000313" key="5">
    <source>
        <dbReference type="EMBL" id="GAA94553.1"/>
    </source>
</evidence>
<evidence type="ECO:0000256" key="1">
    <source>
        <dbReference type="ARBA" id="ARBA00005432"/>
    </source>
</evidence>
<proteinExistence type="inferred from homology"/>
<dbReference type="GO" id="GO:0016094">
    <property type="term" value="P:polyprenol biosynthetic process"/>
    <property type="evidence" value="ECO:0007669"/>
    <property type="project" value="TreeGrafter"/>
</dbReference>
<evidence type="ECO:0000256" key="2">
    <source>
        <dbReference type="ARBA" id="ARBA00022679"/>
    </source>
</evidence>
<dbReference type="InParanoid" id="G7DVE3"/>
<comment type="caution">
    <text evidence="5">The sequence shown here is derived from an EMBL/GenBank/DDBJ whole genome shotgun (WGS) entry which is preliminary data.</text>
</comment>
<dbReference type="RefSeq" id="XP_014568381.1">
    <property type="nucleotide sequence ID" value="XM_014712895.1"/>
</dbReference>
<dbReference type="OMA" id="FDRRDLW"/>
<dbReference type="FunCoup" id="G7DVE3">
    <property type="interactions" value="371"/>
</dbReference>
<reference evidence="5 6" key="1">
    <citation type="journal article" date="2011" name="J. Gen. Appl. Microbiol.">
        <title>Draft genome sequencing of the enigmatic basidiomycete Mixia osmundae.</title>
        <authorList>
            <person name="Nishida H."/>
            <person name="Nagatsuka Y."/>
            <person name="Sugiyama J."/>
        </authorList>
    </citation>
    <scope>NUCLEOTIDE SEQUENCE [LARGE SCALE GENOMIC DNA]</scope>
    <source>
        <strain evidence="6">CBS 9802 / IAM 14324 / JCM 22182 / KY 12970</strain>
    </source>
</reference>
<keyword evidence="2 4" id="KW-0808">Transferase</keyword>
<dbReference type="PANTHER" id="PTHR10291:SF43">
    <property type="entry name" value="DEHYDRODOLICHYL DIPHOSPHATE SYNTHASE COMPLEX SUBUNIT DHDDS"/>
    <property type="match status" value="1"/>
</dbReference>
<dbReference type="InterPro" id="IPR036424">
    <property type="entry name" value="UPP_synth-like_sf"/>
</dbReference>
<dbReference type="AlphaFoldDB" id="G7DVE3"/>
<dbReference type="PANTHER" id="PTHR10291">
    <property type="entry name" value="DEHYDRODOLICHYL DIPHOSPHATE SYNTHASE FAMILY MEMBER"/>
    <property type="match status" value="1"/>
</dbReference>
<dbReference type="GO" id="GO:0016020">
    <property type="term" value="C:membrane"/>
    <property type="evidence" value="ECO:0007669"/>
    <property type="project" value="TreeGrafter"/>
</dbReference>
<dbReference type="STRING" id="764103.G7DVE3"/>
<keyword evidence="3" id="KW-0460">Magnesium</keyword>
<dbReference type="NCBIfam" id="TIGR00055">
    <property type="entry name" value="uppS"/>
    <property type="match status" value="1"/>
</dbReference>
<comment type="similarity">
    <text evidence="1 4">Belongs to the UPP synthase family.</text>
</comment>
<dbReference type="SUPFAM" id="SSF64005">
    <property type="entry name" value="Undecaprenyl diphosphate synthase"/>
    <property type="match status" value="1"/>
</dbReference>
<gene>
    <name evidence="5" type="primary">Mo01205</name>
    <name evidence="5" type="ORF">E5Q_01205</name>
</gene>
<dbReference type="EC" id="2.5.1.-" evidence="4"/>
<dbReference type="CDD" id="cd00475">
    <property type="entry name" value="Cis_IPPS"/>
    <property type="match status" value="1"/>
</dbReference>
<dbReference type="InterPro" id="IPR018520">
    <property type="entry name" value="UPP_synth-like_CS"/>
</dbReference>
<dbReference type="PROSITE" id="PS01066">
    <property type="entry name" value="UPP_SYNTHASE"/>
    <property type="match status" value="1"/>
</dbReference>
<dbReference type="Proteomes" id="UP000009131">
    <property type="component" value="Unassembled WGS sequence"/>
</dbReference>
<sequence>MTDLRSTLPVILGWLPFRKEIKSALVSSLRLGPLPKHVALIMDGNRRFSRRLGAKPIKGHEAGFEALKSLLDFFLHLDITTVTVYAFSIDNFRRTEEEVEGLMDLARNKLGELCQKGELLQRYGIRVRVIGRRDLLPIEVQRACLSAERLTAHNTRGCLNICFPYTSRDEMTQSLRSAISDVGDHLIEPSDITPELLDDRLYTAQTQMAYLEEPSEPDILIRTSGVSRLSDFLLWQISDQTSLHFLPRCWPDIGVADVLPVLLGWQAERIRANFISALHW</sequence>
<dbReference type="GO" id="GO:1904423">
    <property type="term" value="C:dehydrodolichyl diphosphate synthase complex"/>
    <property type="evidence" value="ECO:0007669"/>
    <property type="project" value="TreeGrafter"/>
</dbReference>
<name>G7DVE3_MIXOS</name>
<dbReference type="GO" id="GO:0045547">
    <property type="term" value="F:ditrans,polycis-polyprenyl diphosphate synthase [(2E,6E)-farnesyl diphosphate specific] activity"/>
    <property type="evidence" value="ECO:0007669"/>
    <property type="project" value="TreeGrafter"/>
</dbReference>
<evidence type="ECO:0000313" key="6">
    <source>
        <dbReference type="Proteomes" id="UP000009131"/>
    </source>
</evidence>
<dbReference type="HAMAP" id="MF_01139">
    <property type="entry name" value="ISPT"/>
    <property type="match status" value="1"/>
</dbReference>
<dbReference type="InterPro" id="IPR001441">
    <property type="entry name" value="UPP_synth-like"/>
</dbReference>
<evidence type="ECO:0000256" key="3">
    <source>
        <dbReference type="ARBA" id="ARBA00022842"/>
    </source>
</evidence>
<keyword evidence="6" id="KW-1185">Reference proteome</keyword>
<dbReference type="GO" id="GO:0005783">
    <property type="term" value="C:endoplasmic reticulum"/>
    <property type="evidence" value="ECO:0007669"/>
    <property type="project" value="TreeGrafter"/>
</dbReference>
<dbReference type="eggNOG" id="KOG1602">
    <property type="taxonomic scope" value="Eukaryota"/>
</dbReference>
<reference evidence="5 6" key="2">
    <citation type="journal article" date="2012" name="Open Biol.">
        <title>Characteristics of nucleosomes and linker DNA regions on the genome of the basidiomycete Mixia osmundae revealed by mono- and dinucleosome mapping.</title>
        <authorList>
            <person name="Nishida H."/>
            <person name="Kondo S."/>
            <person name="Matsumoto T."/>
            <person name="Suzuki Y."/>
            <person name="Yoshikawa H."/>
            <person name="Taylor T.D."/>
            <person name="Sugiyama J."/>
        </authorList>
    </citation>
    <scope>NUCLEOTIDE SEQUENCE [LARGE SCALE GENOMIC DNA]</scope>
    <source>
        <strain evidence="6">CBS 9802 / IAM 14324 / JCM 22182 / KY 12970</strain>
    </source>
</reference>
<dbReference type="HOGENOM" id="CLU_038505_0_3_1"/>
<dbReference type="OrthoDB" id="4173905at2759"/>
<dbReference type="EMBL" id="BABT02000039">
    <property type="protein sequence ID" value="GAA94553.1"/>
    <property type="molecule type" value="Genomic_DNA"/>
</dbReference>
<accession>G7DVE3</accession>